<dbReference type="SMART" id="SM00333">
    <property type="entry name" value="TUDOR"/>
    <property type="match status" value="1"/>
</dbReference>
<gene>
    <name evidence="4" type="ORF">TL16_g05312</name>
</gene>
<feature type="compositionally biased region" description="Basic and acidic residues" evidence="2">
    <location>
        <begin position="273"/>
        <end position="283"/>
    </location>
</feature>
<keyword evidence="1" id="KW-0175">Coiled coil</keyword>
<reference evidence="5" key="1">
    <citation type="journal article" date="2023" name="Commun. Biol.">
        <title>Genome analysis of Parmales, the sister group of diatoms, reveals the evolutionary specialization of diatoms from phago-mixotrophs to photoautotrophs.</title>
        <authorList>
            <person name="Ban H."/>
            <person name="Sato S."/>
            <person name="Yoshikawa S."/>
            <person name="Yamada K."/>
            <person name="Nakamura Y."/>
            <person name="Ichinomiya M."/>
            <person name="Sato N."/>
            <person name="Blanc-Mathieu R."/>
            <person name="Endo H."/>
            <person name="Kuwata A."/>
            <person name="Ogata H."/>
        </authorList>
    </citation>
    <scope>NUCLEOTIDE SEQUENCE [LARGE SCALE GENOMIC DNA]</scope>
</reference>
<feature type="compositionally biased region" description="Basic residues" evidence="2">
    <location>
        <begin position="516"/>
        <end position="525"/>
    </location>
</feature>
<feature type="region of interest" description="Disordered" evidence="2">
    <location>
        <begin position="255"/>
        <end position="283"/>
    </location>
</feature>
<feature type="compositionally biased region" description="Basic residues" evidence="2">
    <location>
        <begin position="257"/>
        <end position="272"/>
    </location>
</feature>
<dbReference type="InterPro" id="IPR002999">
    <property type="entry name" value="Tudor"/>
</dbReference>
<accession>A0A9W7ALN6</accession>
<feature type="region of interest" description="Disordered" evidence="2">
    <location>
        <begin position="477"/>
        <end position="504"/>
    </location>
</feature>
<evidence type="ECO:0000256" key="2">
    <source>
        <dbReference type="SAM" id="MobiDB-lite"/>
    </source>
</evidence>
<proteinExistence type="predicted"/>
<dbReference type="EMBL" id="BLQM01000153">
    <property type="protein sequence ID" value="GMH70045.1"/>
    <property type="molecule type" value="Genomic_DNA"/>
</dbReference>
<comment type="caution">
    <text evidence="4">The sequence shown here is derived from an EMBL/GenBank/DDBJ whole genome shotgun (WGS) entry which is preliminary data.</text>
</comment>
<feature type="region of interest" description="Disordered" evidence="2">
    <location>
        <begin position="516"/>
        <end position="540"/>
    </location>
</feature>
<feature type="domain" description="Tudor" evidence="3">
    <location>
        <begin position="424"/>
        <end position="481"/>
    </location>
</feature>
<feature type="region of interest" description="Disordered" evidence="2">
    <location>
        <begin position="1"/>
        <end position="32"/>
    </location>
</feature>
<feature type="coiled-coil region" evidence="1">
    <location>
        <begin position="158"/>
        <end position="185"/>
    </location>
</feature>
<organism evidence="4 5">
    <name type="scientific">Triparma laevis f. inornata</name>
    <dbReference type="NCBI Taxonomy" id="1714386"/>
    <lineage>
        <taxon>Eukaryota</taxon>
        <taxon>Sar</taxon>
        <taxon>Stramenopiles</taxon>
        <taxon>Ochrophyta</taxon>
        <taxon>Bolidophyceae</taxon>
        <taxon>Parmales</taxon>
        <taxon>Triparmaceae</taxon>
        <taxon>Triparma</taxon>
    </lineage>
</organism>
<feature type="region of interest" description="Disordered" evidence="2">
    <location>
        <begin position="126"/>
        <end position="149"/>
    </location>
</feature>
<feature type="compositionally biased region" description="Polar residues" evidence="2">
    <location>
        <begin position="527"/>
        <end position="537"/>
    </location>
</feature>
<dbReference type="Gene3D" id="2.30.30.140">
    <property type="match status" value="1"/>
</dbReference>
<evidence type="ECO:0000313" key="5">
    <source>
        <dbReference type="Proteomes" id="UP001162640"/>
    </source>
</evidence>
<protein>
    <recommendedName>
        <fullName evidence="3">Tudor domain-containing protein</fullName>
    </recommendedName>
</protein>
<sequence length="795" mass="89703">MSHPHSGFADSRHKYHRPIRSLPKPGGFSSFSSASIQQAQSLVTPSSVLCDPKTVKRIHDKNLAIVSPKAKLKGAMLGVMAINRGMKGVLKAEEGGLSNNNNDVDKTENEVVKTRADPMKRRLSFAGSHTTGKSFPLSPPPLPLQDANGNKRGVVKAKSELKKVINRHMQKLESLNDSLMKVKEEKPHLHMETPKKKSTPIHLWKSEAKKLGQTEARDAKSKEAILKALGVNSKEFKGSLKDLLKVIKKRNEEIKEKKKRQQKKIVMRKRQMERRIDPNDGKPRTLSEFTMFYRSTEEWEVAEKEVRVDPNDGVGRTKFEFRENYTTDYQWNHAKIYVTGIPDEYLQENNEKTDLLTMSLELDGDDSSSLNTHSTLNTLNTLNTLGTKVGGFNQIKGGRNVPPPPPFAPPARLIGSVMKEDAIVAVRVGDLVLSKYRNTKYYPGKVISINADGTYNIKYDDGSMENGVKKYLVREREEKKFGSKSKKSGGPKEGGKGWESKSAETKRSIIKPTKVITHKSHHRASMIKQQQQNNSPKTMKGSEIFSKDEVLMPMEEGQKVYFRFNNKSKVTHTGVVLEIFDPIEEYTIKMRNGRTMEHIKRRHIRAREEGHDTSSEEDDEEEEMLRSRSRTTSNVDSPGARVRTTSGGIITPIEEGEGSTSNPRMLNRSLSSHRMIPKANSKAHTPQNASFNRKLKTQDSFNPDSSNLDPLIVGLMVEFKTRASSKTIHHGLITSVHRSRDEYDIYCEDEGGKIFEGIKRFNVRGVVEIDSEDEDDERWLEEQAQMGRVGEEGGD</sequence>
<dbReference type="Proteomes" id="UP001162640">
    <property type="component" value="Unassembled WGS sequence"/>
</dbReference>
<feature type="compositionally biased region" description="Basic and acidic residues" evidence="2">
    <location>
        <begin position="493"/>
        <end position="504"/>
    </location>
</feature>
<feature type="region of interest" description="Disordered" evidence="2">
    <location>
        <begin position="605"/>
        <end position="645"/>
    </location>
</feature>
<evidence type="ECO:0000259" key="3">
    <source>
        <dbReference type="SMART" id="SM00333"/>
    </source>
</evidence>
<dbReference type="AlphaFoldDB" id="A0A9W7ALN6"/>
<dbReference type="SUPFAM" id="SSF63748">
    <property type="entry name" value="Tudor/PWWP/MBT"/>
    <property type="match status" value="1"/>
</dbReference>
<evidence type="ECO:0000256" key="1">
    <source>
        <dbReference type="SAM" id="Coils"/>
    </source>
</evidence>
<evidence type="ECO:0000313" key="4">
    <source>
        <dbReference type="EMBL" id="GMH70045.1"/>
    </source>
</evidence>
<name>A0A9W7ALN6_9STRA</name>
<feature type="region of interest" description="Disordered" evidence="2">
    <location>
        <begin position="772"/>
        <end position="795"/>
    </location>
</feature>